<reference evidence="1 2" key="2">
    <citation type="journal article" date="2011" name="J. Bacteriol.">
        <title>Complete genome sequence of a carbon monoxide-utilizing acetogen, Eubacterium limosum KIST612.</title>
        <authorList>
            <person name="Roh H."/>
            <person name="Ko H.J."/>
            <person name="Kim D."/>
            <person name="Choi D.G."/>
            <person name="Park S."/>
            <person name="Kim S."/>
            <person name="Chang I.S."/>
            <person name="Choi I.G."/>
        </authorList>
    </citation>
    <scope>NUCLEOTIDE SEQUENCE [LARGE SCALE GENOMIC DNA]</scope>
    <source>
        <strain evidence="1 2">KIST612</strain>
    </source>
</reference>
<gene>
    <name evidence="1" type="ordered locus">ELI_2210</name>
</gene>
<dbReference type="Proteomes" id="UP000006873">
    <property type="component" value="Chromosome"/>
</dbReference>
<name>E3GNK8_9FIRM</name>
<organism evidence="1 2">
    <name type="scientific">Eubacterium callanderi</name>
    <dbReference type="NCBI Taxonomy" id="53442"/>
    <lineage>
        <taxon>Bacteria</taxon>
        <taxon>Bacillati</taxon>
        <taxon>Bacillota</taxon>
        <taxon>Clostridia</taxon>
        <taxon>Eubacteriales</taxon>
        <taxon>Eubacteriaceae</taxon>
        <taxon>Eubacterium</taxon>
    </lineage>
</organism>
<proteinExistence type="predicted"/>
<evidence type="ECO:0000313" key="2">
    <source>
        <dbReference type="Proteomes" id="UP000006873"/>
    </source>
</evidence>
<protein>
    <submittedName>
        <fullName evidence="1">Uncharacterized protein</fullName>
    </submittedName>
</protein>
<evidence type="ECO:0000313" key="1">
    <source>
        <dbReference type="EMBL" id="ADO37193.1"/>
    </source>
</evidence>
<accession>E3GNK8</accession>
<keyword evidence="2" id="KW-1185">Reference proteome</keyword>
<reference key="1">
    <citation type="submission" date="2010-09" db="EMBL/GenBank/DDBJ databases">
        <authorList>
            <person name="Roh H."/>
            <person name="Ko H.-J."/>
            <person name="Kim D."/>
            <person name="Choi D.G."/>
            <person name="Park S."/>
            <person name="Kim S."/>
            <person name="Kim K.H."/>
            <person name="Chang I.S."/>
            <person name="Choi I.-G."/>
        </authorList>
    </citation>
    <scope>NUCLEOTIDE SEQUENCE</scope>
    <source>
        <strain>KIST612</strain>
    </source>
</reference>
<dbReference type="AlphaFoldDB" id="E3GNK8"/>
<dbReference type="HOGENOM" id="CLU_2716400_0_0_9"/>
<dbReference type="KEGG" id="elm:ELI_2210"/>
<dbReference type="EMBL" id="CP002273">
    <property type="protein sequence ID" value="ADO37193.1"/>
    <property type="molecule type" value="Genomic_DNA"/>
</dbReference>
<sequence length="72" mass="8275">MVLHLAEKPGYTSQNLNLGILEFSRFKIWILRLQDNDILITVKSLNSCLFIFEQKGYNNITVVGSVLLFDDN</sequence>